<organism evidence="1 2">
    <name type="scientific">Candidatus Portnoybacteria bacterium CG_4_10_14_0_2_um_filter_39_11</name>
    <dbReference type="NCBI Taxonomy" id="1974797"/>
    <lineage>
        <taxon>Bacteria</taxon>
        <taxon>Candidatus Portnoyibacteriota</taxon>
    </lineage>
</organism>
<gene>
    <name evidence="1" type="ORF">COY09_02860</name>
</gene>
<name>A0A2M7UGZ3_9BACT</name>
<comment type="caution">
    <text evidence="1">The sequence shown here is derived from an EMBL/GenBank/DDBJ whole genome shotgun (WGS) entry which is preliminary data.</text>
</comment>
<dbReference type="Proteomes" id="UP000231071">
    <property type="component" value="Unassembled WGS sequence"/>
</dbReference>
<evidence type="ECO:0000313" key="1">
    <source>
        <dbReference type="EMBL" id="PIZ70481.1"/>
    </source>
</evidence>
<dbReference type="EMBL" id="PFOI01000049">
    <property type="protein sequence ID" value="PIZ70481.1"/>
    <property type="molecule type" value="Genomic_DNA"/>
</dbReference>
<accession>A0A2M7UGZ3</accession>
<protein>
    <submittedName>
        <fullName evidence="1">Uncharacterized protein</fullName>
    </submittedName>
</protein>
<proteinExistence type="predicted"/>
<reference evidence="2" key="1">
    <citation type="submission" date="2017-09" db="EMBL/GenBank/DDBJ databases">
        <title>Depth-based differentiation of microbial function through sediment-hosted aquifers and enrichment of novel symbionts in the deep terrestrial subsurface.</title>
        <authorList>
            <person name="Probst A.J."/>
            <person name="Ladd B."/>
            <person name="Jarett J.K."/>
            <person name="Geller-Mcgrath D.E."/>
            <person name="Sieber C.M.K."/>
            <person name="Emerson J.B."/>
            <person name="Anantharaman K."/>
            <person name="Thomas B.C."/>
            <person name="Malmstrom R."/>
            <person name="Stieglmeier M."/>
            <person name="Klingl A."/>
            <person name="Woyke T."/>
            <person name="Ryan C.M."/>
            <person name="Banfield J.F."/>
        </authorList>
    </citation>
    <scope>NUCLEOTIDE SEQUENCE [LARGE SCALE GENOMIC DNA]</scope>
</reference>
<dbReference type="AlphaFoldDB" id="A0A2M7UGZ3"/>
<sequence length="64" mass="7262">MRVGSFEDEPPPIAGPKNCDVCSRSVEMAISRYNLSRNLNELTNLSCQCRNDWQKEINNQKSSS</sequence>
<evidence type="ECO:0000313" key="2">
    <source>
        <dbReference type="Proteomes" id="UP000231071"/>
    </source>
</evidence>